<name>A0A7R7XH38_9EURO</name>
<evidence type="ECO:0008006" key="4">
    <source>
        <dbReference type="Google" id="ProtNLM"/>
    </source>
</evidence>
<feature type="compositionally biased region" description="Basic and acidic residues" evidence="1">
    <location>
        <begin position="290"/>
        <end position="300"/>
    </location>
</feature>
<organism evidence="2 3">
    <name type="scientific">Aspergillus puulaauensis</name>
    <dbReference type="NCBI Taxonomy" id="1220207"/>
    <lineage>
        <taxon>Eukaryota</taxon>
        <taxon>Fungi</taxon>
        <taxon>Dikarya</taxon>
        <taxon>Ascomycota</taxon>
        <taxon>Pezizomycotina</taxon>
        <taxon>Eurotiomycetes</taxon>
        <taxon>Eurotiomycetidae</taxon>
        <taxon>Eurotiales</taxon>
        <taxon>Aspergillaceae</taxon>
        <taxon>Aspergillus</taxon>
    </lineage>
</organism>
<dbReference type="EMBL" id="AP024444">
    <property type="protein sequence ID" value="BCS21320.1"/>
    <property type="molecule type" value="Genomic_DNA"/>
</dbReference>
<dbReference type="OrthoDB" id="448954at2759"/>
<feature type="compositionally biased region" description="Basic and acidic residues" evidence="1">
    <location>
        <begin position="138"/>
        <end position="151"/>
    </location>
</feature>
<dbReference type="PANTHER" id="PTHR47843:SF2">
    <property type="entry name" value="BTB DOMAIN-CONTAINING PROTEIN"/>
    <property type="match status" value="1"/>
</dbReference>
<dbReference type="KEGG" id="apuu:APUU_21752A"/>
<feature type="compositionally biased region" description="Low complexity" evidence="1">
    <location>
        <begin position="189"/>
        <end position="200"/>
    </location>
</feature>
<dbReference type="GeneID" id="64971325"/>
<accession>A0A7R7XH38</accession>
<reference evidence="2" key="2">
    <citation type="submission" date="2021-02" db="EMBL/GenBank/DDBJ databases">
        <title>Aspergillus puulaauensis MK2 genome sequence.</title>
        <authorList>
            <person name="Futagami T."/>
            <person name="Mori K."/>
            <person name="Kadooka C."/>
            <person name="Tanaka T."/>
        </authorList>
    </citation>
    <scope>NUCLEOTIDE SEQUENCE</scope>
    <source>
        <strain evidence="2">MK2</strain>
    </source>
</reference>
<protein>
    <recommendedName>
        <fullName evidence="4">BTB domain-containing protein</fullName>
    </recommendedName>
</protein>
<evidence type="ECO:0000313" key="2">
    <source>
        <dbReference type="EMBL" id="BCS21320.1"/>
    </source>
</evidence>
<keyword evidence="3" id="KW-1185">Reference proteome</keyword>
<proteinExistence type="predicted"/>
<dbReference type="Proteomes" id="UP000654913">
    <property type="component" value="Chromosome 2"/>
</dbReference>
<evidence type="ECO:0000313" key="3">
    <source>
        <dbReference type="Proteomes" id="UP000654913"/>
    </source>
</evidence>
<feature type="region of interest" description="Disordered" evidence="1">
    <location>
        <begin position="138"/>
        <end position="304"/>
    </location>
</feature>
<dbReference type="RefSeq" id="XP_041553514.1">
    <property type="nucleotide sequence ID" value="XM_041700539.1"/>
</dbReference>
<dbReference type="AlphaFoldDB" id="A0A7R7XH38"/>
<sequence length="510" mass="56586">MEPKRDFRSIINSVPFTFLVGPSHTKLTIQSGLASHVSGPLDHLMNSGQTRESKHQIAILEDEDVETFVAFCEYAYTGDYVVPPPGCREDNKEQDSINNPFNGMIPEDTGNSTPAAGLTGPPQQPAELLNEPYVVDRSDNEHEGDREHEEEAGAPSQQPGRREGEAWPLSTHTEYLPQDPAATPRESDQSPASSADPSPSRGRRRRRGKSDEQQGFIQDPSLKLTPPCTPPGAARVEPAQAAQLPFAEPTENPHASTEEAAAQPKSTIQPMGHPEPTIGNGVKESGYDEVQNRQDKDPSARRVQPVIDTSFANQQFSPRHETGTTTLWDEFTVIDDTGPRPSHHATRASNPLPGVVLPYLIFHAKLYVFATRYLIPDLAHLCLQKLHHDLLNLAFPDPDPENQYVEQLVLTTTKARMVVDLLSYTYTKTTRLEPITPSSATQLRDNELRRLVVHYAACKVRDLAEYCPPTEPIVGSTFYSEEPERPSARGFRALLDNLPELASDLIYRMI</sequence>
<reference evidence="2" key="1">
    <citation type="submission" date="2021-01" db="EMBL/GenBank/DDBJ databases">
        <authorList>
            <consortium name="Aspergillus puulaauensis MK2 genome sequencing consortium"/>
            <person name="Kazuki M."/>
            <person name="Futagami T."/>
        </authorList>
    </citation>
    <scope>NUCLEOTIDE SEQUENCE</scope>
    <source>
        <strain evidence="2">MK2</strain>
    </source>
</reference>
<gene>
    <name evidence="2" type="ORF">APUU_21752A</name>
</gene>
<feature type="region of interest" description="Disordered" evidence="1">
    <location>
        <begin position="85"/>
        <end position="126"/>
    </location>
</feature>
<evidence type="ECO:0000256" key="1">
    <source>
        <dbReference type="SAM" id="MobiDB-lite"/>
    </source>
</evidence>
<dbReference type="PANTHER" id="PTHR47843">
    <property type="entry name" value="BTB DOMAIN-CONTAINING PROTEIN-RELATED"/>
    <property type="match status" value="1"/>
</dbReference>